<feature type="compositionally biased region" description="Basic and acidic residues" evidence="7">
    <location>
        <begin position="1128"/>
        <end position="1139"/>
    </location>
</feature>
<proteinExistence type="inferred from homology"/>
<evidence type="ECO:0000256" key="6">
    <source>
        <dbReference type="PIRSR" id="PIRSR604808-3"/>
    </source>
</evidence>
<feature type="compositionally biased region" description="Polar residues" evidence="7">
    <location>
        <begin position="568"/>
        <end position="581"/>
    </location>
</feature>
<dbReference type="Gene3D" id="3.60.10.10">
    <property type="entry name" value="Endonuclease/exonuclease/phosphatase"/>
    <property type="match status" value="1"/>
</dbReference>
<dbReference type="OrthoDB" id="391817at2759"/>
<dbReference type="GO" id="GO:0003906">
    <property type="term" value="F:DNA-(apurinic or apyrimidinic site) endonuclease activity"/>
    <property type="evidence" value="ECO:0007669"/>
    <property type="project" value="TreeGrafter"/>
</dbReference>
<feature type="binding site" evidence="5">
    <location>
        <position position="324"/>
    </location>
    <ligand>
        <name>Mg(2+)</name>
        <dbReference type="ChEBI" id="CHEBI:18420"/>
        <label>1</label>
    </ligand>
</feature>
<feature type="compositionally biased region" description="Low complexity" evidence="7">
    <location>
        <begin position="958"/>
        <end position="1037"/>
    </location>
</feature>
<dbReference type="GO" id="GO:0006284">
    <property type="term" value="P:base-excision repair"/>
    <property type="evidence" value="ECO:0007669"/>
    <property type="project" value="TreeGrafter"/>
</dbReference>
<feature type="binding site" evidence="5">
    <location>
        <position position="325"/>
    </location>
    <ligand>
        <name>Mg(2+)</name>
        <dbReference type="ChEBI" id="CHEBI:18420"/>
        <label>1</label>
    </ligand>
</feature>
<dbReference type="PANTHER" id="PTHR22748">
    <property type="entry name" value="AP ENDONUCLEASE"/>
    <property type="match status" value="1"/>
</dbReference>
<evidence type="ECO:0000259" key="8">
    <source>
        <dbReference type="Pfam" id="PF03372"/>
    </source>
</evidence>
<dbReference type="Proteomes" id="UP000053328">
    <property type="component" value="Unassembled WGS sequence"/>
</dbReference>
<feature type="region of interest" description="Disordered" evidence="7">
    <location>
        <begin position="949"/>
        <end position="1061"/>
    </location>
</feature>
<evidence type="ECO:0000256" key="2">
    <source>
        <dbReference type="ARBA" id="ARBA00022723"/>
    </source>
</evidence>
<dbReference type="PANTHER" id="PTHR22748:SF4">
    <property type="entry name" value="DNA-(APURINIC OR APYRIMIDINIC SITE) ENDONUCLEASE 2"/>
    <property type="match status" value="1"/>
</dbReference>
<feature type="compositionally biased region" description="Pro residues" evidence="7">
    <location>
        <begin position="751"/>
        <end position="783"/>
    </location>
</feature>
<dbReference type="Pfam" id="PF03372">
    <property type="entry name" value="Exo_endo_phos"/>
    <property type="match status" value="1"/>
</dbReference>
<feature type="binding site" evidence="5">
    <location>
        <position position="211"/>
    </location>
    <ligand>
        <name>Mg(2+)</name>
        <dbReference type="ChEBI" id="CHEBI:18420"/>
        <label>1</label>
    </ligand>
</feature>
<gene>
    <name evidence="9" type="ORF">PV08_07063</name>
</gene>
<name>A0A0D1YH37_9EURO</name>
<feature type="compositionally biased region" description="Low complexity" evidence="7">
    <location>
        <begin position="526"/>
        <end position="549"/>
    </location>
</feature>
<evidence type="ECO:0000256" key="7">
    <source>
        <dbReference type="SAM" id="MobiDB-lite"/>
    </source>
</evidence>
<feature type="compositionally biased region" description="Low complexity" evidence="7">
    <location>
        <begin position="1265"/>
        <end position="1279"/>
    </location>
</feature>
<feature type="compositionally biased region" description="Pro residues" evidence="7">
    <location>
        <begin position="682"/>
        <end position="704"/>
    </location>
</feature>
<feature type="compositionally biased region" description="Pro residues" evidence="7">
    <location>
        <begin position="1325"/>
        <end position="1340"/>
    </location>
</feature>
<evidence type="ECO:0000256" key="4">
    <source>
        <dbReference type="ARBA" id="ARBA00022842"/>
    </source>
</evidence>
<feature type="compositionally biased region" description="Polar residues" evidence="7">
    <location>
        <begin position="550"/>
        <end position="561"/>
    </location>
</feature>
<feature type="site" description="Transition state stabilizer" evidence="6">
    <location>
        <position position="211"/>
    </location>
</feature>
<feature type="compositionally biased region" description="Low complexity" evidence="7">
    <location>
        <begin position="436"/>
        <end position="450"/>
    </location>
</feature>
<dbReference type="HOGENOM" id="CLU_257733_0_0_1"/>
<dbReference type="VEuPathDB" id="FungiDB:PV08_07063"/>
<dbReference type="GO" id="GO:0008311">
    <property type="term" value="F:double-stranded DNA 3'-5' DNA exonuclease activity"/>
    <property type="evidence" value="ECO:0007669"/>
    <property type="project" value="TreeGrafter"/>
</dbReference>
<dbReference type="InterPro" id="IPR036691">
    <property type="entry name" value="Endo/exonu/phosph_ase_sf"/>
</dbReference>
<dbReference type="STRING" id="91928.A0A0D1YH37"/>
<feature type="compositionally biased region" description="Polar residues" evidence="7">
    <location>
        <begin position="671"/>
        <end position="681"/>
    </location>
</feature>
<sequence length="1350" mass="145175">MATPLHTKGLRIVTWNVNGIRTPFATRPGTDTPPFGTIEDLLKELKADVVVLTQTEWQRQDVTPDMATIDGWDSFWTFPVCPRGHCGVVVYTRIATCCPIRVEEGLTGVLPSRNSRVSYRDLPEPQPIGGYLTDQDPQALGLSHDLATLDAEGRCVVLEFPACILVAVYCPGRASRTLRRLYRSDFMWALRKRIDNLISMGKSVVLAGNFNVARQPIDTSEYEESLVRLRLTPQAWMNLPHRRALNEMVLPEPQRGTHMGPIPTMVDLCRHFNVRRRGMFTCWDSRIDGRSKKLGARTDYIFSSTNFCQWFYNADIVSWLSGSDHCPVYADLLAELEVDGPGIKPNLRDIMNPPAMFQGGQRRFLWAETCLLAMSAWTYPELGRQPTIAKMLSSSPASTASKGLPPPTAVNAEDSYFQFMPPSRPLRREPDPGHPPLSQQAAASSSSLPSTRVTAGPSGLPRKAPAPAPSSASSSSLPSSRVVAGPSGSSKRGLQPGAKFSDPWATPFEYQKAGPPQMSLPPFNPPSASSSSFTPAVSNKSESSSSLPSNTGLAGPSSSQRPPVHPSSIGSSYSTEFSHGQSSSSSSTGQLMPPPPPPPQGPRDDILPPLSELLRVPQQPQSNTLPPLSVLQGVPTQSSYNLPPQVASQLMPPPPPPRRLENTLPPLLSPQKVSRQSQSDTLPPPASPHGAPLQPPNNTLPPPSTTQGIPQQSYNTLPPQLPSQMMPPPPRPVTLPLRPDTLPSQASSQMMPPPPRPGTLPPQPSSQMMPPPSRSRTIPPPPSSGKISEQPSSSQRIPSQQSSSSSQRIPPQPSESPFIHQPPRSSPPAVWQRPDWAPAPMAPFNYLRRTSQNLPPPAPPDYLRSWSDDAKTLPRAPFTFCQPVHRMVQMKESLSRIMKYYRLRKEAEELAAKFNAKFGRPSTAPGVKHGKIIDVDEILGDAFDFTVPVPNPYPAEQSPSSSRAGPSSSHPSSSQPGPSSSQPGPSSSQPGPSSSSGAGPSSSSGAGPSSSSGAGPSSSSSSQAGTSSSQSGPTGPSLHRSQSHPNLTTPPSQATYGPWDDEMVWELQANIAALADSTKRKHSPQTESSRGTKKSKRIPTAAEGDEPMDQGQSARAPAQPTTIGITPRPDKGKGKERADPPPILAPRPQRGPSSLSDMVFNPDTWSSTPSEPPMQWETTRPDKGKGKARADPPSMLAPAPTRGRSSIFDILNPGTSSPPPSQLPVLGNTTRSEKSKGKARADPPQLFAPRPQRGLSSLFSILFNPETSSSTPSEPPMTEKATGPDKGKRREFIDPFSGAKLGPPPDMLTLLAKSVARLLDDDPTKWPPLPKQRGPPPPPGFYTNCMPGLS</sequence>
<feature type="domain" description="Endonuclease/exonuclease/phosphatase" evidence="8">
    <location>
        <begin position="13"/>
        <end position="325"/>
    </location>
</feature>
<protein>
    <submittedName>
        <fullName evidence="9">Exodeoxyribonuclease III</fullName>
    </submittedName>
</protein>
<dbReference type="PROSITE" id="PS51435">
    <property type="entry name" value="AP_NUCLEASE_F1_4"/>
    <property type="match status" value="1"/>
</dbReference>
<evidence type="ECO:0000313" key="9">
    <source>
        <dbReference type="EMBL" id="KIW14281.1"/>
    </source>
</evidence>
<feature type="region of interest" description="Disordered" evidence="7">
    <location>
        <begin position="1075"/>
        <end position="1306"/>
    </location>
</feature>
<evidence type="ECO:0000256" key="5">
    <source>
        <dbReference type="PIRSR" id="PIRSR604808-2"/>
    </source>
</evidence>
<feature type="region of interest" description="Disordered" evidence="7">
    <location>
        <begin position="1320"/>
        <end position="1350"/>
    </location>
</feature>
<comment type="similarity">
    <text evidence="1">Belongs to the DNA repair enzymes AP/ExoA family.</text>
</comment>
<keyword evidence="5" id="KW-0464">Manganese</keyword>
<evidence type="ECO:0000313" key="10">
    <source>
        <dbReference type="Proteomes" id="UP000053328"/>
    </source>
</evidence>
<dbReference type="InterPro" id="IPR005135">
    <property type="entry name" value="Endo/exonuclease/phosphatase"/>
</dbReference>
<feature type="compositionally biased region" description="Pro residues" evidence="7">
    <location>
        <begin position="719"/>
        <end position="733"/>
    </location>
</feature>
<feature type="binding site" evidence="5">
    <location>
        <position position="16"/>
    </location>
    <ligand>
        <name>Mg(2+)</name>
        <dbReference type="ChEBI" id="CHEBI:18420"/>
        <label>1</label>
    </ligand>
</feature>
<feature type="region of interest" description="Disordered" evidence="7">
    <location>
        <begin position="393"/>
        <end position="412"/>
    </location>
</feature>
<dbReference type="InterPro" id="IPR004808">
    <property type="entry name" value="AP_endonuc_1"/>
</dbReference>
<feature type="compositionally biased region" description="Basic and acidic residues" evidence="7">
    <location>
        <begin position="1179"/>
        <end position="1190"/>
    </location>
</feature>
<evidence type="ECO:0000256" key="3">
    <source>
        <dbReference type="ARBA" id="ARBA00022801"/>
    </source>
</evidence>
<feature type="compositionally biased region" description="Low complexity" evidence="7">
    <location>
        <begin position="788"/>
        <end position="809"/>
    </location>
</feature>
<feature type="compositionally biased region" description="Basic and acidic residues" evidence="7">
    <location>
        <begin position="1282"/>
        <end position="1293"/>
    </location>
</feature>
<feature type="compositionally biased region" description="Polar residues" evidence="7">
    <location>
        <begin position="1039"/>
        <end position="1055"/>
    </location>
</feature>
<keyword evidence="4 5" id="KW-0460">Magnesium</keyword>
<keyword evidence="10" id="KW-1185">Reference proteome</keyword>
<organism evidence="9 10">
    <name type="scientific">Exophiala spinifera</name>
    <dbReference type="NCBI Taxonomy" id="91928"/>
    <lineage>
        <taxon>Eukaryota</taxon>
        <taxon>Fungi</taxon>
        <taxon>Dikarya</taxon>
        <taxon>Ascomycota</taxon>
        <taxon>Pezizomycotina</taxon>
        <taxon>Eurotiomycetes</taxon>
        <taxon>Chaetothyriomycetidae</taxon>
        <taxon>Chaetothyriales</taxon>
        <taxon>Herpotrichiellaceae</taxon>
        <taxon>Exophiala</taxon>
    </lineage>
</organism>
<dbReference type="GO" id="GO:0005634">
    <property type="term" value="C:nucleus"/>
    <property type="evidence" value="ECO:0007669"/>
    <property type="project" value="TreeGrafter"/>
</dbReference>
<evidence type="ECO:0000256" key="1">
    <source>
        <dbReference type="ARBA" id="ARBA00007092"/>
    </source>
</evidence>
<feature type="compositionally biased region" description="Low complexity" evidence="7">
    <location>
        <begin position="469"/>
        <end position="480"/>
    </location>
</feature>
<dbReference type="SUPFAM" id="SSF56219">
    <property type="entry name" value="DNase I-like"/>
    <property type="match status" value="1"/>
</dbReference>
<feature type="compositionally biased region" description="Low complexity" evidence="7">
    <location>
        <begin position="734"/>
        <end position="750"/>
    </location>
</feature>
<feature type="region of interest" description="Disordered" evidence="7">
    <location>
        <begin position="847"/>
        <end position="866"/>
    </location>
</feature>
<comment type="cofactor">
    <cofactor evidence="5">
        <name>Mg(2+)</name>
        <dbReference type="ChEBI" id="CHEBI:18420"/>
    </cofactor>
    <cofactor evidence="5">
        <name>Mn(2+)</name>
        <dbReference type="ChEBI" id="CHEBI:29035"/>
    </cofactor>
    <text evidence="5">Probably binds two magnesium or manganese ions per subunit.</text>
</comment>
<dbReference type="GO" id="GO:0008081">
    <property type="term" value="F:phosphoric diester hydrolase activity"/>
    <property type="evidence" value="ECO:0007669"/>
    <property type="project" value="TreeGrafter"/>
</dbReference>
<reference evidence="9 10" key="1">
    <citation type="submission" date="2015-01" db="EMBL/GenBank/DDBJ databases">
        <title>The Genome Sequence of Exophiala spinifera CBS89968.</title>
        <authorList>
            <consortium name="The Broad Institute Genomics Platform"/>
            <person name="Cuomo C."/>
            <person name="de Hoog S."/>
            <person name="Gorbushina A."/>
            <person name="Stielow B."/>
            <person name="Teixiera M."/>
            <person name="Abouelleil A."/>
            <person name="Chapman S.B."/>
            <person name="Priest M."/>
            <person name="Young S.K."/>
            <person name="Wortman J."/>
            <person name="Nusbaum C."/>
            <person name="Birren B."/>
        </authorList>
    </citation>
    <scope>NUCLEOTIDE SEQUENCE [LARGE SCALE GENOMIC DNA]</scope>
    <source>
        <strain evidence="9 10">CBS 89968</strain>
    </source>
</reference>
<feature type="region of interest" description="Disordered" evidence="7">
    <location>
        <begin position="419"/>
        <end position="834"/>
    </location>
</feature>
<dbReference type="GO" id="GO:0046872">
    <property type="term" value="F:metal ion binding"/>
    <property type="evidence" value="ECO:0007669"/>
    <property type="project" value="UniProtKB-KW"/>
</dbReference>
<feature type="site" description="Important for catalytic activity" evidence="6">
    <location>
        <position position="299"/>
    </location>
</feature>
<keyword evidence="2 5" id="KW-0479">Metal-binding</keyword>
<dbReference type="EMBL" id="KN847496">
    <property type="protein sequence ID" value="KIW14281.1"/>
    <property type="molecule type" value="Genomic_DNA"/>
</dbReference>
<dbReference type="RefSeq" id="XP_016234497.1">
    <property type="nucleotide sequence ID" value="XM_016381395.1"/>
</dbReference>
<keyword evidence="3" id="KW-0378">Hydrolase</keyword>
<dbReference type="GeneID" id="27334146"/>
<feature type="site" description="Interaction with DNA substrate" evidence="6">
    <location>
        <position position="325"/>
    </location>
</feature>
<accession>A0A0D1YH37</accession>
<feature type="compositionally biased region" description="Basic and acidic residues" evidence="7">
    <location>
        <begin position="1231"/>
        <end position="1241"/>
    </location>
</feature>
<feature type="compositionally biased region" description="Pro residues" evidence="7">
    <location>
        <begin position="592"/>
        <end position="601"/>
    </location>
</feature>